<accession>X1DHD4</accession>
<feature type="domain" description="IclR-ED" evidence="1">
    <location>
        <begin position="1"/>
        <end position="141"/>
    </location>
</feature>
<organism evidence="2">
    <name type="scientific">marine sediment metagenome</name>
    <dbReference type="NCBI Taxonomy" id="412755"/>
    <lineage>
        <taxon>unclassified sequences</taxon>
        <taxon>metagenomes</taxon>
        <taxon>ecological metagenomes</taxon>
    </lineage>
</organism>
<evidence type="ECO:0000259" key="1">
    <source>
        <dbReference type="PROSITE" id="PS51078"/>
    </source>
</evidence>
<gene>
    <name evidence="2" type="ORF">S01H4_48997</name>
</gene>
<protein>
    <recommendedName>
        <fullName evidence="1">IclR-ED domain-containing protein</fullName>
    </recommendedName>
</protein>
<comment type="caution">
    <text evidence="2">The sequence shown here is derived from an EMBL/GenBank/DDBJ whole genome shotgun (WGS) entry which is preliminary data.</text>
</comment>
<dbReference type="Pfam" id="PF01614">
    <property type="entry name" value="IclR_C"/>
    <property type="match status" value="1"/>
</dbReference>
<dbReference type="SUPFAM" id="SSF55781">
    <property type="entry name" value="GAF domain-like"/>
    <property type="match status" value="1"/>
</dbReference>
<sequence length="146" mass="16639">IYIDMVETPRPVRIIPMLGRRAPLFCTSAGKVQVAYRSVEEIRKLLKDIELKPYTKNTIVLDVEMLQHLEVVRRQGYALDKEEYEEDVICLAAPIYDYTENVVAGICISGPIQRMSDERLETELIPLIKKAAVEISQRLGYGTTPD</sequence>
<dbReference type="GO" id="GO:0003700">
    <property type="term" value="F:DNA-binding transcription factor activity"/>
    <property type="evidence" value="ECO:0007669"/>
    <property type="project" value="TreeGrafter"/>
</dbReference>
<dbReference type="PROSITE" id="PS51078">
    <property type="entry name" value="ICLR_ED"/>
    <property type="match status" value="1"/>
</dbReference>
<dbReference type="EMBL" id="BART01027665">
    <property type="protein sequence ID" value="GAG95841.1"/>
    <property type="molecule type" value="Genomic_DNA"/>
</dbReference>
<dbReference type="AlphaFoldDB" id="X1DHD4"/>
<dbReference type="PANTHER" id="PTHR30136:SF24">
    <property type="entry name" value="HTH-TYPE TRANSCRIPTIONAL REPRESSOR ALLR"/>
    <property type="match status" value="1"/>
</dbReference>
<name>X1DHD4_9ZZZZ</name>
<dbReference type="InterPro" id="IPR014757">
    <property type="entry name" value="Tscrpt_reg_IclR_C"/>
</dbReference>
<evidence type="ECO:0000313" key="2">
    <source>
        <dbReference type="EMBL" id="GAG95841.1"/>
    </source>
</evidence>
<dbReference type="PANTHER" id="PTHR30136">
    <property type="entry name" value="HELIX-TURN-HELIX TRANSCRIPTIONAL REGULATOR, ICLR FAMILY"/>
    <property type="match status" value="1"/>
</dbReference>
<proteinExistence type="predicted"/>
<dbReference type="GO" id="GO:0045892">
    <property type="term" value="P:negative regulation of DNA-templated transcription"/>
    <property type="evidence" value="ECO:0007669"/>
    <property type="project" value="TreeGrafter"/>
</dbReference>
<reference evidence="2" key="1">
    <citation type="journal article" date="2014" name="Front. Microbiol.">
        <title>High frequency of phylogenetically diverse reductive dehalogenase-homologous genes in deep subseafloor sedimentary metagenomes.</title>
        <authorList>
            <person name="Kawai M."/>
            <person name="Futagami T."/>
            <person name="Toyoda A."/>
            <person name="Takaki Y."/>
            <person name="Nishi S."/>
            <person name="Hori S."/>
            <person name="Arai W."/>
            <person name="Tsubouchi T."/>
            <person name="Morono Y."/>
            <person name="Uchiyama I."/>
            <person name="Ito T."/>
            <person name="Fujiyama A."/>
            <person name="Inagaki F."/>
            <person name="Takami H."/>
        </authorList>
    </citation>
    <scope>NUCLEOTIDE SEQUENCE</scope>
    <source>
        <strain evidence="2">Expedition CK06-06</strain>
    </source>
</reference>
<dbReference type="InterPro" id="IPR050707">
    <property type="entry name" value="HTH_MetabolicPath_Reg"/>
</dbReference>
<feature type="non-terminal residue" evidence="2">
    <location>
        <position position="1"/>
    </location>
</feature>
<dbReference type="GO" id="GO:0003677">
    <property type="term" value="F:DNA binding"/>
    <property type="evidence" value="ECO:0007669"/>
    <property type="project" value="TreeGrafter"/>
</dbReference>
<dbReference type="Gene3D" id="3.30.450.40">
    <property type="match status" value="1"/>
</dbReference>
<dbReference type="InterPro" id="IPR029016">
    <property type="entry name" value="GAF-like_dom_sf"/>
</dbReference>